<accession>A0A6V7GZP3</accession>
<dbReference type="AlphaFoldDB" id="A0A6V7GZP3"/>
<sequence>HYADGTVRFWNAFDIVLSLYKYNSSNLFIGEWMFLSNHFDNPRLSVKCTIIQPFWMFLCNHCTLTTLDWL</sequence>
<dbReference type="OrthoDB" id="19944at2759"/>
<dbReference type="Proteomes" id="UP000752696">
    <property type="component" value="Unassembled WGS sequence"/>
</dbReference>
<reference evidence="1" key="1">
    <citation type="submission" date="2020-07" db="EMBL/GenBank/DDBJ databases">
        <authorList>
            <person name="Nazaruddin N."/>
        </authorList>
    </citation>
    <scope>NUCLEOTIDE SEQUENCE</scope>
</reference>
<dbReference type="EMBL" id="CAJDYZ010004917">
    <property type="protein sequence ID" value="CAD1472067.1"/>
    <property type="molecule type" value="Genomic_DNA"/>
</dbReference>
<comment type="caution">
    <text evidence="1">The sequence shown here is derived from an EMBL/GenBank/DDBJ whole genome shotgun (WGS) entry which is preliminary data.</text>
</comment>
<keyword evidence="2" id="KW-1185">Reference proteome</keyword>
<organism evidence="1 2">
    <name type="scientific">Heterotrigona itama</name>
    <dbReference type="NCBI Taxonomy" id="395501"/>
    <lineage>
        <taxon>Eukaryota</taxon>
        <taxon>Metazoa</taxon>
        <taxon>Ecdysozoa</taxon>
        <taxon>Arthropoda</taxon>
        <taxon>Hexapoda</taxon>
        <taxon>Insecta</taxon>
        <taxon>Pterygota</taxon>
        <taxon>Neoptera</taxon>
        <taxon>Endopterygota</taxon>
        <taxon>Hymenoptera</taxon>
        <taxon>Apocrita</taxon>
        <taxon>Aculeata</taxon>
        <taxon>Apoidea</taxon>
        <taxon>Anthophila</taxon>
        <taxon>Apidae</taxon>
        <taxon>Heterotrigona</taxon>
    </lineage>
</organism>
<proteinExistence type="predicted"/>
<feature type="non-terminal residue" evidence="1">
    <location>
        <position position="1"/>
    </location>
</feature>
<protein>
    <submittedName>
        <fullName evidence="1">Uncharacterized protein</fullName>
    </submittedName>
</protein>
<gene>
    <name evidence="1" type="ORF">MHI_LOCUS259129</name>
</gene>
<feature type="non-terminal residue" evidence="1">
    <location>
        <position position="70"/>
    </location>
</feature>
<evidence type="ECO:0000313" key="1">
    <source>
        <dbReference type="EMBL" id="CAD1472067.1"/>
    </source>
</evidence>
<name>A0A6V7GZP3_9HYME</name>
<evidence type="ECO:0000313" key="2">
    <source>
        <dbReference type="Proteomes" id="UP000752696"/>
    </source>
</evidence>